<dbReference type="GeneID" id="32583056"/>
<evidence type="ECO:0000313" key="2">
    <source>
        <dbReference type="EMBL" id="OAF04310.1"/>
    </source>
</evidence>
<comment type="caution">
    <text evidence="2">The sequence shown here is derived from an EMBL/GenBank/DDBJ whole genome shotgun (WGS) entry which is preliminary data.</text>
</comment>
<sequence>MTTRLPLQPKLDPHRGSKDRLRRKAAEHNAMATRVVYHLNRLIADNPNDQQQYLWYEVARDLGLTVEEVGSAVMYGGHNGITVGVTEEGRRALASYKK</sequence>
<organism evidence="2 3">
    <name type="scientific">Bradyrhizobium centrolobii</name>
    <dbReference type="NCBI Taxonomy" id="1505087"/>
    <lineage>
        <taxon>Bacteria</taxon>
        <taxon>Pseudomonadati</taxon>
        <taxon>Pseudomonadota</taxon>
        <taxon>Alphaproteobacteria</taxon>
        <taxon>Hyphomicrobiales</taxon>
        <taxon>Nitrobacteraceae</taxon>
        <taxon>Bradyrhizobium</taxon>
    </lineage>
</organism>
<protein>
    <submittedName>
        <fullName evidence="2">Uncharacterized protein</fullName>
    </submittedName>
</protein>
<reference evidence="2 3" key="1">
    <citation type="submission" date="2016-03" db="EMBL/GenBank/DDBJ databases">
        <title>Draft Genome Sequence of the Strain BR 10245 (Bradyrhizobium sp.) isolated from nodules of Centrolobium paraense.</title>
        <authorList>
            <person name="Simoes-Araujo J.L.Sr."/>
            <person name="Barauna A.C."/>
            <person name="Silva K."/>
            <person name="Zilli J.E."/>
        </authorList>
    </citation>
    <scope>NUCLEOTIDE SEQUENCE [LARGE SCALE GENOMIC DNA]</scope>
    <source>
        <strain evidence="2 3">BR 10245</strain>
    </source>
</reference>
<dbReference type="OrthoDB" id="8246800at2"/>
<accession>A0A176YFI4</accession>
<gene>
    <name evidence="2" type="ORF">AYJ54_24285</name>
</gene>
<feature type="region of interest" description="Disordered" evidence="1">
    <location>
        <begin position="1"/>
        <end position="25"/>
    </location>
</feature>
<dbReference type="EMBL" id="LUUB01000086">
    <property type="protein sequence ID" value="OAF04310.1"/>
    <property type="molecule type" value="Genomic_DNA"/>
</dbReference>
<evidence type="ECO:0000256" key="1">
    <source>
        <dbReference type="SAM" id="MobiDB-lite"/>
    </source>
</evidence>
<proteinExistence type="predicted"/>
<evidence type="ECO:0000313" key="3">
    <source>
        <dbReference type="Proteomes" id="UP000076959"/>
    </source>
</evidence>
<dbReference type="AlphaFoldDB" id="A0A176YFI4"/>
<dbReference type="RefSeq" id="WP_063681736.1">
    <property type="nucleotide sequence ID" value="NZ_LUUB01000086.1"/>
</dbReference>
<dbReference type="Proteomes" id="UP000076959">
    <property type="component" value="Unassembled WGS sequence"/>
</dbReference>
<keyword evidence="3" id="KW-1185">Reference proteome</keyword>
<name>A0A176YFI4_9BRAD</name>
<feature type="compositionally biased region" description="Basic and acidic residues" evidence="1">
    <location>
        <begin position="11"/>
        <end position="25"/>
    </location>
</feature>